<comment type="caution">
    <text evidence="2">The sequence shown here is derived from an EMBL/GenBank/DDBJ whole genome shotgun (WGS) entry which is preliminary data.</text>
</comment>
<keyword evidence="3" id="KW-1185">Reference proteome</keyword>
<organism evidence="2 3">
    <name type="scientific">Paramecium octaurelia</name>
    <dbReference type="NCBI Taxonomy" id="43137"/>
    <lineage>
        <taxon>Eukaryota</taxon>
        <taxon>Sar</taxon>
        <taxon>Alveolata</taxon>
        <taxon>Ciliophora</taxon>
        <taxon>Intramacronucleata</taxon>
        <taxon>Oligohymenophorea</taxon>
        <taxon>Peniculida</taxon>
        <taxon>Parameciidae</taxon>
        <taxon>Paramecium</taxon>
    </lineage>
</organism>
<dbReference type="OMA" id="LYANFCQ"/>
<protein>
    <submittedName>
        <fullName evidence="2">Uncharacterized protein</fullName>
    </submittedName>
</protein>
<proteinExistence type="predicted"/>
<reference evidence="2" key="1">
    <citation type="submission" date="2021-01" db="EMBL/GenBank/DDBJ databases">
        <authorList>
            <consortium name="Genoscope - CEA"/>
            <person name="William W."/>
        </authorList>
    </citation>
    <scope>NUCLEOTIDE SEQUENCE</scope>
</reference>
<dbReference type="EMBL" id="CAJJDP010000065">
    <property type="protein sequence ID" value="CAD8175898.1"/>
    <property type="molecule type" value="Genomic_DNA"/>
</dbReference>
<keyword evidence="1" id="KW-1133">Transmembrane helix</keyword>
<dbReference type="AlphaFoldDB" id="A0A8S1VDV3"/>
<evidence type="ECO:0000313" key="3">
    <source>
        <dbReference type="Proteomes" id="UP000683925"/>
    </source>
</evidence>
<dbReference type="OrthoDB" id="306106at2759"/>
<sequence>MKQEQYIIQQKREEFRNEIRNQRNEQQFSRKRMVASNVAGTSLIQILKQTDIENEQSAIVADNSLIQILQQTNIENEESANAALQQNLPQRIINSLFISDVNKNYVQNLLEHDRLFLVESLYFFNSFTANANQGQIKQCFQLNFLSYLVSLYANFCQSITENSDIFYIIDYLDCIFYNLILLKVEFQAQDKKKMVDCIEKIVLLNKFQKFSLQAQECLLNLYFKLSLSFDITNSLTICSYILQNTSKKELVTIVVNLIIRIFYQSARENRKALELYITQIKHLNITEKLVQLSDEYPNQVIKYFKVMSNQQKSITIEIISLQQASLIYQKWRYFDRELFYYFLANIITTYKVILTGILQNKQLLDEIMITLQTKQNQESKEAFYLLCTIVKENSTTQSNNQFIGILNQYFVSSHSIEEYKFYLNLILQDPTILNQNCPNAVKTKLESLIKLPELETQVQRILNDDLQFIFE</sequence>
<name>A0A8S1VDV3_PAROT</name>
<keyword evidence="1" id="KW-0472">Membrane</keyword>
<keyword evidence="1" id="KW-0812">Transmembrane</keyword>
<dbReference type="Proteomes" id="UP000683925">
    <property type="component" value="Unassembled WGS sequence"/>
</dbReference>
<evidence type="ECO:0000313" key="2">
    <source>
        <dbReference type="EMBL" id="CAD8175898.1"/>
    </source>
</evidence>
<accession>A0A8S1VDV3</accession>
<evidence type="ECO:0000256" key="1">
    <source>
        <dbReference type="SAM" id="Phobius"/>
    </source>
</evidence>
<gene>
    <name evidence="2" type="ORF">POCTA_138.1.T0660116</name>
</gene>
<feature type="transmembrane region" description="Helical" evidence="1">
    <location>
        <begin position="338"/>
        <end position="358"/>
    </location>
</feature>